<comment type="caution">
    <text evidence="1">The sequence shown here is derived from an EMBL/GenBank/DDBJ whole genome shotgun (WGS) entry which is preliminary data.</text>
</comment>
<keyword evidence="2" id="KW-1185">Reference proteome</keyword>
<accession>A0ABN9TEF6</accession>
<evidence type="ECO:0000313" key="2">
    <source>
        <dbReference type="Proteomes" id="UP001189429"/>
    </source>
</evidence>
<protein>
    <submittedName>
        <fullName evidence="1">Uncharacterized protein</fullName>
    </submittedName>
</protein>
<sequence length="173" mass="19657">MSVSAFIRYSSFGGKTWGGWRCGGGQTQDHCTGQYGPFWSAQPATRQRKRALSAMTQPRACVYAIGLFFGRPRRRCRSWWIFRNVACAQWPERFAALYMRAALGCSLAINSWAPPMEAELPGFFGPRQLAMWMQADEALRACWPAFRRLAADNPLIWRRRSCGAAAAQLLQRR</sequence>
<reference evidence="1" key="1">
    <citation type="submission" date="2023-10" db="EMBL/GenBank/DDBJ databases">
        <authorList>
            <person name="Chen Y."/>
            <person name="Shah S."/>
            <person name="Dougan E. K."/>
            <person name="Thang M."/>
            <person name="Chan C."/>
        </authorList>
    </citation>
    <scope>NUCLEOTIDE SEQUENCE [LARGE SCALE GENOMIC DNA]</scope>
</reference>
<gene>
    <name evidence="1" type="ORF">PCOR1329_LOCUS38327</name>
</gene>
<name>A0ABN9TEF6_9DINO</name>
<dbReference type="EMBL" id="CAUYUJ010014639">
    <property type="protein sequence ID" value="CAK0844167.1"/>
    <property type="molecule type" value="Genomic_DNA"/>
</dbReference>
<organism evidence="1 2">
    <name type="scientific">Prorocentrum cordatum</name>
    <dbReference type="NCBI Taxonomy" id="2364126"/>
    <lineage>
        <taxon>Eukaryota</taxon>
        <taxon>Sar</taxon>
        <taxon>Alveolata</taxon>
        <taxon>Dinophyceae</taxon>
        <taxon>Prorocentrales</taxon>
        <taxon>Prorocentraceae</taxon>
        <taxon>Prorocentrum</taxon>
    </lineage>
</organism>
<proteinExistence type="predicted"/>
<evidence type="ECO:0000313" key="1">
    <source>
        <dbReference type="EMBL" id="CAK0844167.1"/>
    </source>
</evidence>
<dbReference type="Proteomes" id="UP001189429">
    <property type="component" value="Unassembled WGS sequence"/>
</dbReference>